<name>S7ZRR0_PENO1</name>
<protein>
    <submittedName>
        <fullName evidence="2">Uncharacterized protein</fullName>
    </submittedName>
</protein>
<dbReference type="EMBL" id="KB644415">
    <property type="protein sequence ID" value="EPS33415.1"/>
    <property type="molecule type" value="Genomic_DNA"/>
</dbReference>
<proteinExistence type="predicted"/>
<organism evidence="2 3">
    <name type="scientific">Penicillium oxalicum (strain 114-2 / CGMCC 5302)</name>
    <name type="common">Penicillium decumbens</name>
    <dbReference type="NCBI Taxonomy" id="933388"/>
    <lineage>
        <taxon>Eukaryota</taxon>
        <taxon>Fungi</taxon>
        <taxon>Dikarya</taxon>
        <taxon>Ascomycota</taxon>
        <taxon>Pezizomycotina</taxon>
        <taxon>Eurotiomycetes</taxon>
        <taxon>Eurotiomycetidae</taxon>
        <taxon>Eurotiales</taxon>
        <taxon>Aspergillaceae</taxon>
        <taxon>Penicillium</taxon>
    </lineage>
</organism>
<gene>
    <name evidence="2" type="ORF">PDE_08377</name>
</gene>
<accession>S7ZRR0</accession>
<evidence type="ECO:0000313" key="3">
    <source>
        <dbReference type="Proteomes" id="UP000019376"/>
    </source>
</evidence>
<evidence type="ECO:0000256" key="1">
    <source>
        <dbReference type="SAM" id="MobiDB-lite"/>
    </source>
</evidence>
<keyword evidence="3" id="KW-1185">Reference proteome</keyword>
<evidence type="ECO:0000313" key="2">
    <source>
        <dbReference type="EMBL" id="EPS33415.1"/>
    </source>
</evidence>
<sequence>MTGKWNVSQLAAMTAQPVRDAKVIHFLAVHDHLRSNWRGGTALELDTPSQPRPLQEEIRPPFPPQ</sequence>
<reference evidence="2 3" key="1">
    <citation type="journal article" date="2013" name="PLoS ONE">
        <title>Genomic and secretomic analyses reveal unique features of the lignocellulolytic enzyme system of Penicillium decumbens.</title>
        <authorList>
            <person name="Liu G."/>
            <person name="Zhang L."/>
            <person name="Wei X."/>
            <person name="Zou G."/>
            <person name="Qin Y."/>
            <person name="Ma L."/>
            <person name="Li J."/>
            <person name="Zheng H."/>
            <person name="Wang S."/>
            <person name="Wang C."/>
            <person name="Xun L."/>
            <person name="Zhao G.-P."/>
            <person name="Zhou Z."/>
            <person name="Qu Y."/>
        </authorList>
    </citation>
    <scope>NUCLEOTIDE SEQUENCE [LARGE SCALE GENOMIC DNA]</scope>
    <source>
        <strain evidence="3">114-2 / CGMCC 5302</strain>
    </source>
</reference>
<dbReference type="HOGENOM" id="CLU_2850418_0_0_1"/>
<dbReference type="AlphaFoldDB" id="S7ZRR0"/>
<feature type="region of interest" description="Disordered" evidence="1">
    <location>
        <begin position="41"/>
        <end position="65"/>
    </location>
</feature>
<dbReference type="Proteomes" id="UP000019376">
    <property type="component" value="Unassembled WGS sequence"/>
</dbReference>